<dbReference type="AlphaFoldDB" id="A0A383EYW3"/>
<feature type="non-terminal residue" evidence="1">
    <location>
        <position position="164"/>
    </location>
</feature>
<name>A0A383EYW3_9ZZZZ</name>
<protein>
    <submittedName>
        <fullName evidence="1">Uncharacterized protein</fullName>
    </submittedName>
</protein>
<accession>A0A383EYW3</accession>
<proteinExistence type="predicted"/>
<sequence length="164" mass="18561">MATITLPVAATQNVVATTADYPAKKNLNYLDKNNNLLTHTTGSYLKEATILVYDEILRFQRGRIKRGLEMTHGLTPAMIDAFDFGNFEGNVLWFMDELVGLESDWLNNTSPSTSTAYGWVQFTEPSVRTAVTRYGYHLQKFNSRRPMGRRDWVAPGFKNGKGIF</sequence>
<evidence type="ECO:0000313" key="1">
    <source>
        <dbReference type="EMBL" id="SVE62077.1"/>
    </source>
</evidence>
<dbReference type="EMBL" id="UINC01230095">
    <property type="protein sequence ID" value="SVE62077.1"/>
    <property type="molecule type" value="Genomic_DNA"/>
</dbReference>
<organism evidence="1">
    <name type="scientific">marine metagenome</name>
    <dbReference type="NCBI Taxonomy" id="408172"/>
    <lineage>
        <taxon>unclassified sequences</taxon>
        <taxon>metagenomes</taxon>
        <taxon>ecological metagenomes</taxon>
    </lineage>
</organism>
<reference evidence="1" key="1">
    <citation type="submission" date="2018-05" db="EMBL/GenBank/DDBJ databases">
        <authorList>
            <person name="Lanie J.A."/>
            <person name="Ng W.-L."/>
            <person name="Kazmierczak K.M."/>
            <person name="Andrzejewski T.M."/>
            <person name="Davidsen T.M."/>
            <person name="Wayne K.J."/>
            <person name="Tettelin H."/>
            <person name="Glass J.I."/>
            <person name="Rusch D."/>
            <person name="Podicherti R."/>
            <person name="Tsui H.-C.T."/>
            <person name="Winkler M.E."/>
        </authorList>
    </citation>
    <scope>NUCLEOTIDE SEQUENCE</scope>
</reference>
<gene>
    <name evidence="1" type="ORF">METZ01_LOCUS514931</name>
</gene>